<evidence type="ECO:0000256" key="1">
    <source>
        <dbReference type="ARBA" id="ARBA00022967"/>
    </source>
</evidence>
<feature type="transmembrane region" description="Helical" evidence="2">
    <location>
        <begin position="250"/>
        <end position="268"/>
    </location>
</feature>
<dbReference type="InterPro" id="IPR007029">
    <property type="entry name" value="YHS_dom"/>
</dbReference>
<dbReference type="GO" id="GO:0016787">
    <property type="term" value="F:hydrolase activity"/>
    <property type="evidence" value="ECO:0007669"/>
    <property type="project" value="UniProtKB-KW"/>
</dbReference>
<keyword evidence="2" id="KW-1133">Transmembrane helix</keyword>
<dbReference type="GO" id="GO:0016020">
    <property type="term" value="C:membrane"/>
    <property type="evidence" value="ECO:0007669"/>
    <property type="project" value="TreeGrafter"/>
</dbReference>
<dbReference type="SUPFAM" id="SSF47240">
    <property type="entry name" value="Ferritin-like"/>
    <property type="match status" value="1"/>
</dbReference>
<organism evidence="4">
    <name type="scientific">hydrothermal vent metagenome</name>
    <dbReference type="NCBI Taxonomy" id="652676"/>
    <lineage>
        <taxon>unclassified sequences</taxon>
        <taxon>metagenomes</taxon>
        <taxon>ecological metagenomes</taxon>
    </lineage>
</organism>
<name>A0A3B0ZS79_9ZZZZ</name>
<dbReference type="InterPro" id="IPR045800">
    <property type="entry name" value="HMBD"/>
</dbReference>
<dbReference type="EC" id="3.6.3.3" evidence="4"/>
<dbReference type="Gene3D" id="1.10.620.20">
    <property type="entry name" value="Ribonucleotide Reductase, subunit A"/>
    <property type="match status" value="1"/>
</dbReference>
<keyword evidence="2" id="KW-0812">Transmembrane</keyword>
<feature type="domain" description="TRASH" evidence="3">
    <location>
        <begin position="4"/>
        <end position="41"/>
    </location>
</feature>
<dbReference type="EMBL" id="UOFS01000005">
    <property type="protein sequence ID" value="VAW90943.1"/>
    <property type="molecule type" value="Genomic_DNA"/>
</dbReference>
<evidence type="ECO:0000256" key="2">
    <source>
        <dbReference type="SAM" id="Phobius"/>
    </source>
</evidence>
<feature type="transmembrane region" description="Helical" evidence="2">
    <location>
        <begin position="210"/>
        <end position="230"/>
    </location>
</feature>
<keyword evidence="2" id="KW-0472">Membrane</keyword>
<evidence type="ECO:0000259" key="3">
    <source>
        <dbReference type="SMART" id="SM00746"/>
    </source>
</evidence>
<dbReference type="GO" id="GO:0043682">
    <property type="term" value="F:P-type divalent copper transporter activity"/>
    <property type="evidence" value="ECO:0007669"/>
    <property type="project" value="TreeGrafter"/>
</dbReference>
<dbReference type="GO" id="GO:0005507">
    <property type="term" value="F:copper ion binding"/>
    <property type="evidence" value="ECO:0007669"/>
    <property type="project" value="TreeGrafter"/>
</dbReference>
<sequence>MNKDPVCGMDVDEQSKHQFNYNNNDYHFCSEHCLHKFEEQPQHYLDKKEPDNHVVSEVDANTTYTCPMDPEVVQQGPGICPKCGMALEAMGIPVQASKTQYTCPMHPEILQDEPGICPKCGMALEATSVAVEEENEELNDMSRRFWIGSILSIPVFILAMVADLLPNMLPSALSMDKVQWIEFVLATPVVLWGGWPFYVRFWLSVRTWNLNMFTLIGLGVSVAYIYSVVALLYPSLFPPVMQMEGGLVDVYFEAAAVITTLVLLGQVLELR</sequence>
<protein>
    <submittedName>
        <fullName evidence="4">Lead, cadmium, zinc and mercury transporting ATPase Copper-translocating P-type ATPase</fullName>
        <ecNumber evidence="4">3.6.3.3</ecNumber>
        <ecNumber evidence="4">3.6.3.4</ecNumber>
    </submittedName>
</protein>
<dbReference type="PANTHER" id="PTHR43520">
    <property type="entry name" value="ATP7, ISOFORM B"/>
    <property type="match status" value="1"/>
</dbReference>
<dbReference type="GO" id="GO:0016491">
    <property type="term" value="F:oxidoreductase activity"/>
    <property type="evidence" value="ECO:0007669"/>
    <property type="project" value="InterPro"/>
</dbReference>
<dbReference type="SMART" id="SM00746">
    <property type="entry name" value="TRASH"/>
    <property type="match status" value="1"/>
</dbReference>
<dbReference type="EC" id="3.6.3.4" evidence="4"/>
<dbReference type="InterPro" id="IPR011017">
    <property type="entry name" value="TRASH_dom"/>
</dbReference>
<feature type="transmembrane region" description="Helical" evidence="2">
    <location>
        <begin position="145"/>
        <end position="166"/>
    </location>
</feature>
<keyword evidence="1" id="KW-1278">Translocase</keyword>
<accession>A0A3B0ZS79</accession>
<feature type="non-terminal residue" evidence="4">
    <location>
        <position position="271"/>
    </location>
</feature>
<gene>
    <name evidence="4" type="ORF">MNBD_GAMMA22-3011</name>
</gene>
<dbReference type="GO" id="GO:0055070">
    <property type="term" value="P:copper ion homeostasis"/>
    <property type="evidence" value="ECO:0007669"/>
    <property type="project" value="TreeGrafter"/>
</dbReference>
<dbReference type="AlphaFoldDB" id="A0A3B0ZS79"/>
<keyword evidence="4" id="KW-0378">Hydrolase</keyword>
<dbReference type="InterPro" id="IPR009078">
    <property type="entry name" value="Ferritin-like_SF"/>
</dbReference>
<evidence type="ECO:0000313" key="4">
    <source>
        <dbReference type="EMBL" id="VAW90943.1"/>
    </source>
</evidence>
<dbReference type="InterPro" id="IPR012348">
    <property type="entry name" value="RNR-like"/>
</dbReference>
<dbReference type="Pfam" id="PF04945">
    <property type="entry name" value="YHS"/>
    <property type="match status" value="1"/>
</dbReference>
<reference evidence="4" key="1">
    <citation type="submission" date="2018-06" db="EMBL/GenBank/DDBJ databases">
        <authorList>
            <person name="Zhirakovskaya E."/>
        </authorList>
    </citation>
    <scope>NUCLEOTIDE SEQUENCE</scope>
</reference>
<dbReference type="PANTHER" id="PTHR43520:SF8">
    <property type="entry name" value="P-TYPE CU(+) TRANSPORTER"/>
    <property type="match status" value="1"/>
</dbReference>
<feature type="transmembrane region" description="Helical" evidence="2">
    <location>
        <begin position="178"/>
        <end position="198"/>
    </location>
</feature>
<proteinExistence type="predicted"/>
<dbReference type="Pfam" id="PF19335">
    <property type="entry name" value="HMBD"/>
    <property type="match status" value="2"/>
</dbReference>